<organism evidence="2 3">
    <name type="scientific">Antrodiella citrinella</name>
    <dbReference type="NCBI Taxonomy" id="2447956"/>
    <lineage>
        <taxon>Eukaryota</taxon>
        <taxon>Fungi</taxon>
        <taxon>Dikarya</taxon>
        <taxon>Basidiomycota</taxon>
        <taxon>Agaricomycotina</taxon>
        <taxon>Agaricomycetes</taxon>
        <taxon>Polyporales</taxon>
        <taxon>Steccherinaceae</taxon>
        <taxon>Antrodiella</taxon>
    </lineage>
</organism>
<dbReference type="PANTHER" id="PTHR15615:SF36">
    <property type="entry name" value="PHO85 CYCLIN-5"/>
    <property type="match status" value="1"/>
</dbReference>
<proteinExistence type="predicted"/>
<dbReference type="Gene3D" id="1.10.472.10">
    <property type="entry name" value="Cyclin-like"/>
    <property type="match status" value="1"/>
</dbReference>
<evidence type="ECO:0008006" key="4">
    <source>
        <dbReference type="Google" id="ProtNLM"/>
    </source>
</evidence>
<feature type="region of interest" description="Disordered" evidence="1">
    <location>
        <begin position="30"/>
        <end position="57"/>
    </location>
</feature>
<dbReference type="AlphaFoldDB" id="A0A4V3XJ57"/>
<reference evidence="2 3" key="1">
    <citation type="submission" date="2019-02" db="EMBL/GenBank/DDBJ databases">
        <title>Genome sequencing of the rare red list fungi Antrodiella citrinella (Flaviporus citrinellus).</title>
        <authorList>
            <person name="Buettner E."/>
            <person name="Kellner H."/>
        </authorList>
    </citation>
    <scope>NUCLEOTIDE SEQUENCE [LARGE SCALE GENOMIC DNA]</scope>
    <source>
        <strain evidence="2 3">DSM 108506</strain>
    </source>
</reference>
<dbReference type="InterPro" id="IPR036915">
    <property type="entry name" value="Cyclin-like_sf"/>
</dbReference>
<dbReference type="GO" id="GO:0016538">
    <property type="term" value="F:cyclin-dependent protein serine/threonine kinase regulator activity"/>
    <property type="evidence" value="ECO:0007669"/>
    <property type="project" value="TreeGrafter"/>
</dbReference>
<feature type="compositionally biased region" description="Low complexity" evidence="1">
    <location>
        <begin position="40"/>
        <end position="53"/>
    </location>
</feature>
<dbReference type="GO" id="GO:0019901">
    <property type="term" value="F:protein kinase binding"/>
    <property type="evidence" value="ECO:0007669"/>
    <property type="project" value="InterPro"/>
</dbReference>
<protein>
    <recommendedName>
        <fullName evidence="4">Cyclin N-terminal domain-containing protein</fullName>
    </recommendedName>
</protein>
<dbReference type="EMBL" id="SGPM01000037">
    <property type="protein sequence ID" value="THH31793.1"/>
    <property type="molecule type" value="Genomic_DNA"/>
</dbReference>
<evidence type="ECO:0000313" key="2">
    <source>
        <dbReference type="EMBL" id="THH31793.1"/>
    </source>
</evidence>
<dbReference type="SUPFAM" id="SSF47954">
    <property type="entry name" value="Cyclin-like"/>
    <property type="match status" value="1"/>
</dbReference>
<evidence type="ECO:0000313" key="3">
    <source>
        <dbReference type="Proteomes" id="UP000308730"/>
    </source>
</evidence>
<name>A0A4V3XJ57_9APHY</name>
<gene>
    <name evidence="2" type="ORF">EUX98_g2400</name>
</gene>
<accession>A0A4V3XJ57</accession>
<dbReference type="OrthoDB" id="286814at2759"/>
<dbReference type="InterPro" id="IPR013922">
    <property type="entry name" value="Cyclin_PHO80-like"/>
</dbReference>
<dbReference type="GO" id="GO:0005634">
    <property type="term" value="C:nucleus"/>
    <property type="evidence" value="ECO:0007669"/>
    <property type="project" value="TreeGrafter"/>
</dbReference>
<comment type="caution">
    <text evidence="2">The sequence shown here is derived from an EMBL/GenBank/DDBJ whole genome shotgun (WGS) entry which is preliminary data.</text>
</comment>
<dbReference type="GO" id="GO:0000307">
    <property type="term" value="C:cyclin-dependent protein kinase holoenzyme complex"/>
    <property type="evidence" value="ECO:0007669"/>
    <property type="project" value="TreeGrafter"/>
</dbReference>
<sequence>MDLDSESMVSDDMVGDQTYDLEFARLVGLPEPLTAPPSPMSSSSSATSSSSKRPSPPLPPLPLVPSCLLCPRRTFLACLILASKFMQDRSYSNRAWAKLVGLPPREISRCERALGEALDWRLWVGKSATVAGRKPVARSKSDGELSFGVTSTRATDAAQLRRNATAPAGTFSMDAQAPFVGFFGDGLPQVIVEEPEQVPSVYVNTSQYARSLPGDATELLRDHDDLSPPMSTPTLFYSPMSSISSSSDDGDRTIQMSGFLDLPTPLPGTLAPFQGYDNLGSAPFAQDSLKGGVFLRGPRASSVMIMDSTPMPPMLNPAVTPYGGAMRLPSLYEALGDLTPAFANAKGGHGLSEVQDVSYSGNWRDVPPMN</sequence>
<dbReference type="Proteomes" id="UP000308730">
    <property type="component" value="Unassembled WGS sequence"/>
</dbReference>
<keyword evidence="3" id="KW-1185">Reference proteome</keyword>
<dbReference type="CDD" id="cd20557">
    <property type="entry name" value="CYCLIN_ScPCL1-like"/>
    <property type="match status" value="1"/>
</dbReference>
<dbReference type="PANTHER" id="PTHR15615">
    <property type="match status" value="1"/>
</dbReference>
<evidence type="ECO:0000256" key="1">
    <source>
        <dbReference type="SAM" id="MobiDB-lite"/>
    </source>
</evidence>